<evidence type="ECO:0000256" key="1">
    <source>
        <dbReference type="SAM" id="MobiDB-lite"/>
    </source>
</evidence>
<protein>
    <submittedName>
        <fullName evidence="2">Uncharacterized protein</fullName>
    </submittedName>
</protein>
<dbReference type="PANTHER" id="PTHR14286">
    <property type="entry name" value="GENE, 49355-RELATED"/>
    <property type="match status" value="1"/>
</dbReference>
<dbReference type="STRING" id="240159.A0A4U5U9J2"/>
<dbReference type="Proteomes" id="UP000298787">
    <property type="component" value="Chromosome 5"/>
</dbReference>
<name>A0A4U5U9J2_COLLU</name>
<reference evidence="2 3" key="1">
    <citation type="submission" date="2019-01" db="EMBL/GenBank/DDBJ databases">
        <title>Genome Assembly of Collichthys lucidus.</title>
        <authorList>
            <person name="Cai M."/>
            <person name="Xiao S."/>
        </authorList>
    </citation>
    <scope>NUCLEOTIDE SEQUENCE [LARGE SCALE GENOMIC DNA]</scope>
    <source>
        <strain evidence="2">JT15FE1705JMU</strain>
        <tissue evidence="2">Muscle</tissue>
    </source>
</reference>
<dbReference type="EMBL" id="CM014082">
    <property type="protein sequence ID" value="TKS70580.1"/>
    <property type="molecule type" value="Genomic_DNA"/>
</dbReference>
<sequence length="155" mass="17699">MSASVPEHQELLDRHEYILGRRAELLEQMQSHREQMKIQRKQQVEESEAARHRNSTLLQTRYWASVEESIPAWEHFLLGKGPHPADCPGQPPRRAKQKPSTAKNQGSYFKCRYIRSKWPVAERVGNVIRCCGNVVCVAAVAQTVPPPPSCEEEKS</sequence>
<evidence type="ECO:0000313" key="2">
    <source>
        <dbReference type="EMBL" id="TKS70580.1"/>
    </source>
</evidence>
<organism evidence="2 3">
    <name type="scientific">Collichthys lucidus</name>
    <name type="common">Big head croaker</name>
    <name type="synonym">Sciaena lucida</name>
    <dbReference type="NCBI Taxonomy" id="240159"/>
    <lineage>
        <taxon>Eukaryota</taxon>
        <taxon>Metazoa</taxon>
        <taxon>Chordata</taxon>
        <taxon>Craniata</taxon>
        <taxon>Vertebrata</taxon>
        <taxon>Euteleostomi</taxon>
        <taxon>Actinopterygii</taxon>
        <taxon>Neopterygii</taxon>
        <taxon>Teleostei</taxon>
        <taxon>Neoteleostei</taxon>
        <taxon>Acanthomorphata</taxon>
        <taxon>Eupercaria</taxon>
        <taxon>Sciaenidae</taxon>
        <taxon>Collichthys</taxon>
    </lineage>
</organism>
<gene>
    <name evidence="2" type="ORF">D9C73_005972</name>
</gene>
<dbReference type="Pfam" id="PF15134">
    <property type="entry name" value="CEP15-like"/>
    <property type="match status" value="1"/>
</dbReference>
<keyword evidence="3" id="KW-1185">Reference proteome</keyword>
<evidence type="ECO:0000313" key="3">
    <source>
        <dbReference type="Proteomes" id="UP000298787"/>
    </source>
</evidence>
<accession>A0A4U5U9J2</accession>
<dbReference type="InterPro" id="IPR028006">
    <property type="entry name" value="CEP15-like"/>
</dbReference>
<proteinExistence type="predicted"/>
<feature type="region of interest" description="Disordered" evidence="1">
    <location>
        <begin position="82"/>
        <end position="103"/>
    </location>
</feature>
<dbReference type="PANTHER" id="PTHR14286:SF2">
    <property type="entry name" value="CENTROSOMAL PROTEIN 15 KDA"/>
    <property type="match status" value="1"/>
</dbReference>
<dbReference type="AlphaFoldDB" id="A0A4U5U9J2"/>